<dbReference type="AlphaFoldDB" id="A3VE42"/>
<feature type="transmembrane region" description="Helical" evidence="2">
    <location>
        <begin position="32"/>
        <end position="52"/>
    </location>
</feature>
<protein>
    <recommendedName>
        <fullName evidence="5">AsmA-like C-terminal domain-containing protein</fullName>
    </recommendedName>
</protein>
<dbReference type="eggNOG" id="COG3164">
    <property type="taxonomic scope" value="Bacteria"/>
</dbReference>
<reference evidence="3 4" key="1">
    <citation type="journal article" date="2010" name="J. Bacteriol.">
        <title>Genome sequences of Pelagibaca bermudensis HTCC2601T and Maritimibacter alkaliphilus HTCC2654T, the type strains of two marine Roseobacter genera.</title>
        <authorList>
            <person name="Thrash J.C."/>
            <person name="Cho J.C."/>
            <person name="Ferriera S."/>
            <person name="Johnson J."/>
            <person name="Vergin K.L."/>
            <person name="Giovannoni S.J."/>
        </authorList>
    </citation>
    <scope>NUCLEOTIDE SEQUENCE [LARGE SCALE GENOMIC DNA]</scope>
    <source>
        <strain evidence="3 4">HTCC2654</strain>
    </source>
</reference>
<gene>
    <name evidence="3" type="ORF">RB2654_03669</name>
</gene>
<dbReference type="EMBL" id="AAMT01000004">
    <property type="protein sequence ID" value="EAQ13781.1"/>
    <property type="molecule type" value="Genomic_DNA"/>
</dbReference>
<evidence type="ECO:0000313" key="4">
    <source>
        <dbReference type="Proteomes" id="UP000002931"/>
    </source>
</evidence>
<evidence type="ECO:0000313" key="3">
    <source>
        <dbReference type="EMBL" id="EAQ13781.1"/>
    </source>
</evidence>
<accession>A3VE42</accession>
<feature type="compositionally biased region" description="Basic and acidic residues" evidence="1">
    <location>
        <begin position="1"/>
        <end position="10"/>
    </location>
</feature>
<evidence type="ECO:0000256" key="1">
    <source>
        <dbReference type="SAM" id="MobiDB-lite"/>
    </source>
</evidence>
<dbReference type="OrthoDB" id="7161641at2"/>
<dbReference type="HOGENOM" id="CLU_007198_0_0_5"/>
<keyword evidence="4" id="KW-1185">Reference proteome</keyword>
<evidence type="ECO:0000256" key="2">
    <source>
        <dbReference type="SAM" id="Phobius"/>
    </source>
</evidence>
<keyword evidence="2" id="KW-1133">Transmembrane helix</keyword>
<comment type="caution">
    <text evidence="3">The sequence shown here is derived from an EMBL/GenBank/DDBJ whole genome shotgun (WGS) entry which is preliminary data.</text>
</comment>
<name>A3VE42_9RHOB</name>
<sequence>MTEPTEHEPPSRPTDASSRAARWRPRRLHFHLGIWSVLAIAAVGLFLTLASMSLTGRAIALPDWVAERVETELNTAMPEGSITLRRIELGVTPKGRPRLRLVDVGLRDASGLDIAQLNSIEGGVRLAPLFQGEFVPRTVILSGAQVTFRRLADGSFALQFGQGDTATGNLADVLDEFDAVFDGGILAEAVHVEALGLTITLEDARTGRIWQVTDGRLVVGQTDKIVETEVSFDVFNQTDELAEVELGLRTAKADSAATLSISFRNAAARDIGAQSAALSFLNLIDAPIDGALRTTIAGDGTISDLAGAMEIKEGAIKPNPTSHPVGFGGAKGYLDYDPEQQALQLSGLTFTSDLGEIELDGKLMLADFQNDWPQSVIGQIRVNRASFTTPEVFDAPVTIDRGFADFRVKLSPFSVDIGQVVLFRGSTRFNLDGRITAAGDEWAMALNAHIPSIDVPNLKQVWPKTVAPKPRDWMFRNVEAGALRDVHMALRGPSLKSAVLMMGAEATGAQVRVMKQMPVVHDSSGHMSLANQRFVVGVDQGTMTAPNGMDMDVSGSSFTVPDVTVKQGPAQADVKIEGPVQGAFALLELPPFEVFKNNDFGPDVATGRVSAHGTVNFLQKPVIPIEDIQFDVAGSVFDVRTDQIIKGSTLTAERLDFTARPEAIEVTGPGKIGDVDVRATWVQPIAPETAGQGSTVEGTITVGQALVEEFNLGLSSAILDGAAPAQFTARIVPNQPITLTASSTLVGARLAIPGTGWSKAAGTSGQLDLTATLGPTPTVETLSLTAPGLSASGTITTKSGGLDRASFSRVRLGGWLDAPVTLTGRGNAPIAIAVRGGRADLRNAGLSSGGSSGGARGPASPLDLTLDELVIAEGIVLQGFRGNFDLSGGLRGTFTSQVSGGAQLTGTVAQTENGAAYRINAAQGGEILRGLNLFTKASGGALEVVLAPTGQKGTFEGSVTLTDTRLVEAPAMAELLSAISVVGLLDQLDGPGIGFSEVKGRFNLSPERLTLYSSSAVSASLGLSMDGYYNLGSNTLDMQGTLSPFYLINSLGRAVSARDGEGLVGFNFTLTGPAKKPNVGINPLSILTPGVLREVFRRQAPQQPTP</sequence>
<feature type="region of interest" description="Disordered" evidence="1">
    <location>
        <begin position="1"/>
        <end position="20"/>
    </location>
</feature>
<keyword evidence="2" id="KW-0812">Transmembrane</keyword>
<dbReference type="Proteomes" id="UP000002931">
    <property type="component" value="Unassembled WGS sequence"/>
</dbReference>
<proteinExistence type="predicted"/>
<organism evidence="3 4">
    <name type="scientific">Maritimibacter alkaliphilus HTCC2654</name>
    <dbReference type="NCBI Taxonomy" id="314271"/>
    <lineage>
        <taxon>Bacteria</taxon>
        <taxon>Pseudomonadati</taxon>
        <taxon>Pseudomonadota</taxon>
        <taxon>Alphaproteobacteria</taxon>
        <taxon>Rhodobacterales</taxon>
        <taxon>Roseobacteraceae</taxon>
        <taxon>Maritimibacter</taxon>
    </lineage>
</organism>
<keyword evidence="2" id="KW-0472">Membrane</keyword>
<dbReference type="RefSeq" id="WP_008328822.1">
    <property type="nucleotide sequence ID" value="NZ_CH902578.1"/>
</dbReference>
<dbReference type="STRING" id="314271.RB2654_03669"/>
<evidence type="ECO:0008006" key="5">
    <source>
        <dbReference type="Google" id="ProtNLM"/>
    </source>
</evidence>